<keyword evidence="3" id="KW-0813">Transport</keyword>
<dbReference type="RefSeq" id="WP_120677178.1">
    <property type="nucleotide sequence ID" value="NZ_RBAL01000004.1"/>
</dbReference>
<dbReference type="Gene3D" id="3.40.50.1980">
    <property type="entry name" value="Nitrogenase molybdenum iron protein domain"/>
    <property type="match status" value="2"/>
</dbReference>
<gene>
    <name evidence="7" type="ORF">D7294_08200</name>
</gene>
<dbReference type="PANTHER" id="PTHR30532:SF24">
    <property type="entry name" value="FERRIC ENTEROBACTIN-BINDING PERIPLASMIC PROTEIN FEPB"/>
    <property type="match status" value="1"/>
</dbReference>
<dbReference type="OrthoDB" id="7941913at2"/>
<keyword evidence="8" id="KW-1185">Reference proteome</keyword>
<dbReference type="AlphaFoldDB" id="A0A3A9Z5Z3"/>
<evidence type="ECO:0000256" key="2">
    <source>
        <dbReference type="ARBA" id="ARBA00008814"/>
    </source>
</evidence>
<evidence type="ECO:0000256" key="4">
    <source>
        <dbReference type="ARBA" id="ARBA00022729"/>
    </source>
</evidence>
<dbReference type="InterPro" id="IPR051313">
    <property type="entry name" value="Bact_iron-sidero_bind"/>
</dbReference>
<accession>A0A3A9Z5Z3</accession>
<dbReference type="PROSITE" id="PS50983">
    <property type="entry name" value="FE_B12_PBP"/>
    <property type="match status" value="1"/>
</dbReference>
<dbReference type="Pfam" id="PF01497">
    <property type="entry name" value="Peripla_BP_2"/>
    <property type="match status" value="1"/>
</dbReference>
<dbReference type="InterPro" id="IPR006311">
    <property type="entry name" value="TAT_signal"/>
</dbReference>
<reference evidence="7 8" key="1">
    <citation type="journal article" date="2014" name="Int. J. Syst. Evol. Microbiol.">
        <title>Streptomyces hoynatensis sp. nov., isolated from deep marine sediment.</title>
        <authorList>
            <person name="Veyisoglu A."/>
            <person name="Sahin N."/>
        </authorList>
    </citation>
    <scope>NUCLEOTIDE SEQUENCE [LARGE SCALE GENOMIC DNA]</scope>
    <source>
        <strain evidence="7 8">KCTC 29097</strain>
    </source>
</reference>
<dbReference type="GO" id="GO:1901678">
    <property type="term" value="P:iron coordination entity transport"/>
    <property type="evidence" value="ECO:0007669"/>
    <property type="project" value="UniProtKB-ARBA"/>
</dbReference>
<dbReference type="SUPFAM" id="SSF53807">
    <property type="entry name" value="Helical backbone' metal receptor"/>
    <property type="match status" value="1"/>
</dbReference>
<evidence type="ECO:0000259" key="6">
    <source>
        <dbReference type="PROSITE" id="PS50983"/>
    </source>
</evidence>
<comment type="similarity">
    <text evidence="2">Belongs to the bacterial solute-binding protein 8 family.</text>
</comment>
<dbReference type="PROSITE" id="PS51257">
    <property type="entry name" value="PROKAR_LIPOPROTEIN"/>
    <property type="match status" value="1"/>
</dbReference>
<organism evidence="7 8">
    <name type="scientific">Streptomyces hoynatensis</name>
    <dbReference type="NCBI Taxonomy" id="1141874"/>
    <lineage>
        <taxon>Bacteria</taxon>
        <taxon>Bacillati</taxon>
        <taxon>Actinomycetota</taxon>
        <taxon>Actinomycetes</taxon>
        <taxon>Kitasatosporales</taxon>
        <taxon>Streptomycetaceae</taxon>
        <taxon>Streptomyces</taxon>
    </lineage>
</organism>
<protein>
    <submittedName>
        <fullName evidence="7">ABC transporter substrate-binding protein</fullName>
    </submittedName>
</protein>
<evidence type="ECO:0000313" key="7">
    <source>
        <dbReference type="EMBL" id="RKN43713.1"/>
    </source>
</evidence>
<comment type="subcellular location">
    <subcellularLocation>
        <location evidence="1">Cell envelope</location>
    </subcellularLocation>
</comment>
<evidence type="ECO:0000256" key="5">
    <source>
        <dbReference type="SAM" id="SignalP"/>
    </source>
</evidence>
<dbReference type="InterPro" id="IPR002491">
    <property type="entry name" value="ABC_transptr_periplasmic_BD"/>
</dbReference>
<dbReference type="GO" id="GO:0030288">
    <property type="term" value="C:outer membrane-bounded periplasmic space"/>
    <property type="evidence" value="ECO:0007669"/>
    <property type="project" value="TreeGrafter"/>
</dbReference>
<dbReference type="PANTHER" id="PTHR30532">
    <property type="entry name" value="IRON III DICITRATE-BINDING PERIPLASMIC PROTEIN"/>
    <property type="match status" value="1"/>
</dbReference>
<keyword evidence="4 5" id="KW-0732">Signal</keyword>
<name>A0A3A9Z5Z3_9ACTN</name>
<evidence type="ECO:0000313" key="8">
    <source>
        <dbReference type="Proteomes" id="UP000272474"/>
    </source>
</evidence>
<feature type="signal peptide" evidence="5">
    <location>
        <begin position="1"/>
        <end position="28"/>
    </location>
</feature>
<proteinExistence type="inferred from homology"/>
<comment type="caution">
    <text evidence="7">The sequence shown here is derived from an EMBL/GenBank/DDBJ whole genome shotgun (WGS) entry which is preliminary data.</text>
</comment>
<evidence type="ECO:0000256" key="1">
    <source>
        <dbReference type="ARBA" id="ARBA00004196"/>
    </source>
</evidence>
<dbReference type="PROSITE" id="PS51318">
    <property type="entry name" value="TAT"/>
    <property type="match status" value="1"/>
</dbReference>
<feature type="chain" id="PRO_5017443902" evidence="5">
    <location>
        <begin position="29"/>
        <end position="350"/>
    </location>
</feature>
<feature type="domain" description="Fe/B12 periplasmic-binding" evidence="6">
    <location>
        <begin position="69"/>
        <end position="350"/>
    </location>
</feature>
<evidence type="ECO:0000256" key="3">
    <source>
        <dbReference type="ARBA" id="ARBA00022448"/>
    </source>
</evidence>
<dbReference type="Proteomes" id="UP000272474">
    <property type="component" value="Unassembled WGS sequence"/>
</dbReference>
<sequence length="350" mass="36126">MTTSRLPRLSRRALLSAGGALGAGALLAACGSDDSSGSSGGSGSGSGSGGGFSFTDDRGEKVELDAIPERIVAFVGTAAALHDYGVECVGVFGPTKQANGEPDVQAGDLDVDSLTSLGSAWGEFNVEAYAQLNPQLLISNMFEADTLWYVPEESADDILGLAKSIGIQVAPTVDPDVTLDSIIARYTELAGALGADLSAGPVTQAKTQYEQAAEALRQAARDNAGIKVLACSADADLFYVSNPAASADLAAFKQLGVDLIVPENLDEGGFYESLSWENAGRYPADVLLLDSRSSALQPADLSGKPTWAQLPAVVADQVTPWNSEPRYSHAGCAPVLQQLADALSAARKVS</sequence>
<dbReference type="EMBL" id="RBAL01000004">
    <property type="protein sequence ID" value="RKN43713.1"/>
    <property type="molecule type" value="Genomic_DNA"/>
</dbReference>